<reference evidence="2" key="1">
    <citation type="submission" date="2019-08" db="EMBL/GenBank/DDBJ databases">
        <authorList>
            <person name="Kucharzyk K."/>
            <person name="Murdoch R.W."/>
            <person name="Higgins S."/>
            <person name="Loffler F."/>
        </authorList>
    </citation>
    <scope>NUCLEOTIDE SEQUENCE</scope>
</reference>
<dbReference type="CDD" id="cd06577">
    <property type="entry name" value="PASTA_pknB"/>
    <property type="match status" value="3"/>
</dbReference>
<evidence type="ECO:0000313" key="2">
    <source>
        <dbReference type="EMBL" id="MPM77139.1"/>
    </source>
</evidence>
<feature type="domain" description="PASTA" evidence="1">
    <location>
        <begin position="35"/>
        <end position="102"/>
    </location>
</feature>
<dbReference type="Gene3D" id="3.30.10.20">
    <property type="match status" value="3"/>
</dbReference>
<dbReference type="SUPFAM" id="SSF54184">
    <property type="entry name" value="Penicillin-binding protein 2x (pbp-2x), c-terminal domain"/>
    <property type="match status" value="1"/>
</dbReference>
<dbReference type="Pfam" id="PF03793">
    <property type="entry name" value="PASTA"/>
    <property type="match status" value="1"/>
</dbReference>
<organism evidence="2">
    <name type="scientific">bioreactor metagenome</name>
    <dbReference type="NCBI Taxonomy" id="1076179"/>
    <lineage>
        <taxon>unclassified sequences</taxon>
        <taxon>metagenomes</taxon>
        <taxon>ecological metagenomes</taxon>
    </lineage>
</organism>
<dbReference type="InterPro" id="IPR005543">
    <property type="entry name" value="PASTA_dom"/>
</dbReference>
<protein>
    <recommendedName>
        <fullName evidence="1">PASTA domain-containing protein</fullName>
    </recommendedName>
</protein>
<accession>A0A645CJL5</accession>
<gene>
    <name evidence="2" type="ORF">SDC9_124139</name>
</gene>
<sequence>MKKENWIVKNLLLGAVAVTAILLLATITLKVITRHNQELEVPEFSGMTMEQASEVAKQSHLRLEVTDSVFLPRMGRGEIFRQNPQSGSMVKKNRRILLTINSLQPKKVNMPSITGYSLRQAKAELSARQLNVGRLFYVEDMATNNVLAQLYKGSEIASGTLIETESEIDLRLGMSPDNMYTSIPLVTGFSLVTAKDILTDNSLNLGKLTYDNTVKTYSDSLSSFVIKQNPLPSEASAYPLGTKVELVLSTDRSKLERAN</sequence>
<dbReference type="PROSITE" id="PS51178">
    <property type="entry name" value="PASTA"/>
    <property type="match status" value="2"/>
</dbReference>
<comment type="caution">
    <text evidence="2">The sequence shown here is derived from an EMBL/GenBank/DDBJ whole genome shotgun (WGS) entry which is preliminary data.</text>
</comment>
<dbReference type="AlphaFoldDB" id="A0A645CJL5"/>
<proteinExistence type="predicted"/>
<feature type="domain" description="PASTA" evidence="1">
    <location>
        <begin position="177"/>
        <end position="250"/>
    </location>
</feature>
<evidence type="ECO:0000259" key="1">
    <source>
        <dbReference type="PROSITE" id="PS51178"/>
    </source>
</evidence>
<dbReference type="EMBL" id="VSSQ01027740">
    <property type="protein sequence ID" value="MPM77139.1"/>
    <property type="molecule type" value="Genomic_DNA"/>
</dbReference>
<name>A0A645CJL5_9ZZZZ</name>
<dbReference type="SMART" id="SM00740">
    <property type="entry name" value="PASTA"/>
    <property type="match status" value="3"/>
</dbReference>